<dbReference type="EMBL" id="JAUEMJ010000006">
    <property type="protein sequence ID" value="MDN3242070.1"/>
    <property type="molecule type" value="Genomic_DNA"/>
</dbReference>
<protein>
    <recommendedName>
        <fullName evidence="5">Lipoprotein with Yx(FWY)xxD motif</fullName>
    </recommendedName>
</protein>
<dbReference type="PANTHER" id="PTHR39335:SF1">
    <property type="entry name" value="BLL4220 PROTEIN"/>
    <property type="match status" value="1"/>
</dbReference>
<feature type="chain" id="PRO_5045841711" description="Lipoprotein with Yx(FWY)xxD motif" evidence="2">
    <location>
        <begin position="26"/>
        <end position="180"/>
    </location>
</feature>
<organism evidence="3 4">
    <name type="scientific">Glycomyces tritici</name>
    <dbReference type="NCBI Taxonomy" id="2665176"/>
    <lineage>
        <taxon>Bacteria</taxon>
        <taxon>Bacillati</taxon>
        <taxon>Actinomycetota</taxon>
        <taxon>Actinomycetes</taxon>
        <taxon>Glycomycetales</taxon>
        <taxon>Glycomycetaceae</taxon>
        <taxon>Glycomyces</taxon>
    </lineage>
</organism>
<dbReference type="RefSeq" id="WP_289958971.1">
    <property type="nucleotide sequence ID" value="NZ_JAUEMJ010000006.1"/>
</dbReference>
<comment type="caution">
    <text evidence="3">The sequence shown here is derived from an EMBL/GenBank/DDBJ whole genome shotgun (WGS) entry which is preliminary data.</text>
</comment>
<evidence type="ECO:0000256" key="2">
    <source>
        <dbReference type="SAM" id="SignalP"/>
    </source>
</evidence>
<dbReference type="Proteomes" id="UP001171902">
    <property type="component" value="Unassembled WGS sequence"/>
</dbReference>
<gene>
    <name evidence="3" type="ORF">QWI33_20275</name>
</gene>
<evidence type="ECO:0000313" key="3">
    <source>
        <dbReference type="EMBL" id="MDN3242070.1"/>
    </source>
</evidence>
<evidence type="ECO:0000256" key="1">
    <source>
        <dbReference type="SAM" id="MobiDB-lite"/>
    </source>
</evidence>
<dbReference type="PROSITE" id="PS51257">
    <property type="entry name" value="PROKAR_LIPOPROTEIN"/>
    <property type="match status" value="1"/>
</dbReference>
<dbReference type="Pfam" id="PF03640">
    <property type="entry name" value="Lipoprotein_15"/>
    <property type="match status" value="2"/>
</dbReference>
<dbReference type="InterPro" id="IPR005297">
    <property type="entry name" value="Lipoprotein_repeat"/>
</dbReference>
<evidence type="ECO:0008006" key="5">
    <source>
        <dbReference type="Google" id="ProtNLM"/>
    </source>
</evidence>
<accession>A0ABT7YU05</accession>
<sequence>MTRWIRHQRACAVAAAAFALLGAAACGDSDGGSSSPYGTDPTTADASESASPSEAPTAAGAASLATATDDDHGEFLVDNDGFALYLFTEDTPNTPSCYDTCATAWPPLLTDTPDVAAGGAVDASLIGTVERTDGTVQVTYNGWPLYYYTEDDEPGETEGQGVQNIWYLVAPNGDANTTDN</sequence>
<feature type="signal peptide" evidence="2">
    <location>
        <begin position="1"/>
        <end position="25"/>
    </location>
</feature>
<name>A0ABT7YU05_9ACTN</name>
<keyword evidence="2" id="KW-0732">Signal</keyword>
<dbReference type="PANTHER" id="PTHR39335">
    <property type="entry name" value="BLL4220 PROTEIN"/>
    <property type="match status" value="1"/>
</dbReference>
<reference evidence="3" key="1">
    <citation type="submission" date="2023-06" db="EMBL/GenBank/DDBJ databases">
        <title>Gycomyces niveus sp.nov., a novel actinomycete isolated from soil in Shouguang.</title>
        <authorList>
            <person name="Yang X."/>
            <person name="Zhao J."/>
        </authorList>
    </citation>
    <scope>NUCLEOTIDE SEQUENCE</scope>
    <source>
        <strain evidence="3">NEAU C2</strain>
    </source>
</reference>
<evidence type="ECO:0000313" key="4">
    <source>
        <dbReference type="Proteomes" id="UP001171902"/>
    </source>
</evidence>
<keyword evidence="4" id="KW-1185">Reference proteome</keyword>
<feature type="region of interest" description="Disordered" evidence="1">
    <location>
        <begin position="30"/>
        <end position="65"/>
    </location>
</feature>
<proteinExistence type="predicted"/>